<dbReference type="GO" id="GO:0004622">
    <property type="term" value="F:phosphatidylcholine lysophospholipase activity"/>
    <property type="evidence" value="ECO:0007669"/>
    <property type="project" value="TreeGrafter"/>
</dbReference>
<dbReference type="Pfam" id="PF13472">
    <property type="entry name" value="Lipase_GDSL_2"/>
    <property type="match status" value="1"/>
</dbReference>
<evidence type="ECO:0000256" key="1">
    <source>
        <dbReference type="SAM" id="SignalP"/>
    </source>
</evidence>
<dbReference type="AlphaFoldDB" id="A0A5D6W968"/>
<feature type="signal peptide" evidence="1">
    <location>
        <begin position="1"/>
        <end position="21"/>
    </location>
</feature>
<name>A0A5D6W968_9FIRM</name>
<dbReference type="InterPro" id="IPR013830">
    <property type="entry name" value="SGNH_hydro"/>
</dbReference>
<feature type="chain" id="PRO_5022880728" evidence="1">
    <location>
        <begin position="22"/>
        <end position="539"/>
    </location>
</feature>
<feature type="domain" description="SGNH hydrolase-type esterase" evidence="2">
    <location>
        <begin position="353"/>
        <end position="522"/>
    </location>
</feature>
<keyword evidence="4" id="KW-1185">Reference proteome</keyword>
<protein>
    <submittedName>
        <fullName evidence="3">GDSL family lipase</fullName>
    </submittedName>
</protein>
<dbReference type="SUPFAM" id="SSF52266">
    <property type="entry name" value="SGNH hydrolase"/>
    <property type="match status" value="1"/>
</dbReference>
<reference evidence="3 4" key="1">
    <citation type="submission" date="2019-08" db="EMBL/GenBank/DDBJ databases">
        <title>Selenomonas sp. mPRGC5 and Selenomonas sp. mPRGC8 isolated from ruminal fluid of dairy goat (Capra hircus).</title>
        <authorList>
            <person name="Poothong S."/>
            <person name="Nuengjamnong C."/>
            <person name="Tanasupawat S."/>
        </authorList>
    </citation>
    <scope>NUCLEOTIDE SEQUENCE [LARGE SCALE GENOMIC DNA]</scope>
    <source>
        <strain evidence="4">mPRGC5</strain>
    </source>
</reference>
<dbReference type="PANTHER" id="PTHR30383">
    <property type="entry name" value="THIOESTERASE 1/PROTEASE 1/LYSOPHOSPHOLIPASE L1"/>
    <property type="match status" value="1"/>
</dbReference>
<proteinExistence type="predicted"/>
<dbReference type="Gene3D" id="2.60.40.10">
    <property type="entry name" value="Immunoglobulins"/>
    <property type="match status" value="2"/>
</dbReference>
<evidence type="ECO:0000313" key="4">
    <source>
        <dbReference type="Proteomes" id="UP000323646"/>
    </source>
</evidence>
<dbReference type="RefSeq" id="WP_149170446.1">
    <property type="nucleotide sequence ID" value="NZ_VTOY01000001.1"/>
</dbReference>
<evidence type="ECO:0000259" key="2">
    <source>
        <dbReference type="Pfam" id="PF13472"/>
    </source>
</evidence>
<dbReference type="EMBL" id="VTOY01000001">
    <property type="protein sequence ID" value="TYZ24823.1"/>
    <property type="molecule type" value="Genomic_DNA"/>
</dbReference>
<accession>A0A5D6W968</accession>
<dbReference type="InterPro" id="IPR013783">
    <property type="entry name" value="Ig-like_fold"/>
</dbReference>
<gene>
    <name evidence="3" type="ORF">FZ040_01930</name>
</gene>
<sequence>MKKFLLFVFIIACFTTFSAYVAEKTDILGLQGMTLQTSFDEQDGHMVLSWDPLPYPCFYKVDTYSHTTGLVEGEPEYHFFTSGFTHNASYEVPRSGIPTCYRVTAYGLFGPLTPPSEPIENPIYNKNIPSPATITHYTEEKPASLMPFLVWHAVPNAVCYEVELLAGKPAQEGGTTPDKANHLESTQLIFTNGWQADLKKYAHRKFIYWRVRALDIHHNPIGEFSKAEELHINPDLPQPDHPLLNTVDQMPNFQMPVYPVYQWIPLNKATRYEVELMIHPPAEENGTEPEDDAVWRKTVDATSACYDEYPRPYAGDYYWRVRAVDAQGKTIGSWSDTAHFTMPQLPERVPVAVLGDSITHGGGAVSNSPAALEYSYTTYFDFPCLNLGRSGDTSKTSMERFDQDVLPVHPINLLILTGTNSLRASDISPESVVNDLKIIRDKCLANDIRPIFMTLMPVNPPNIKFAFQAPTDPKWETKLKIINGWIRQQDYYIDLEPYFYDPTHKIMDNKFSVDGLHPDVYGKMLMGEIINMNQDKLLR</sequence>
<dbReference type="InterPro" id="IPR036514">
    <property type="entry name" value="SGNH_hydro_sf"/>
</dbReference>
<dbReference type="PANTHER" id="PTHR30383:SF5">
    <property type="entry name" value="SGNH HYDROLASE-TYPE ESTERASE DOMAIN-CONTAINING PROTEIN"/>
    <property type="match status" value="1"/>
</dbReference>
<dbReference type="Gene3D" id="3.40.50.1110">
    <property type="entry name" value="SGNH hydrolase"/>
    <property type="match status" value="1"/>
</dbReference>
<organism evidence="3 4">
    <name type="scientific">Selenomonas ruminis</name>
    <dbReference type="NCBI Taxonomy" id="2593411"/>
    <lineage>
        <taxon>Bacteria</taxon>
        <taxon>Bacillati</taxon>
        <taxon>Bacillota</taxon>
        <taxon>Negativicutes</taxon>
        <taxon>Selenomonadales</taxon>
        <taxon>Selenomonadaceae</taxon>
        <taxon>Selenomonas</taxon>
    </lineage>
</organism>
<dbReference type="Proteomes" id="UP000323646">
    <property type="component" value="Unassembled WGS sequence"/>
</dbReference>
<dbReference type="InterPro" id="IPR051532">
    <property type="entry name" value="Ester_Hydrolysis_Enzymes"/>
</dbReference>
<dbReference type="OrthoDB" id="1625474at2"/>
<keyword evidence="1" id="KW-0732">Signal</keyword>
<evidence type="ECO:0000313" key="3">
    <source>
        <dbReference type="EMBL" id="TYZ24823.1"/>
    </source>
</evidence>
<comment type="caution">
    <text evidence="3">The sequence shown here is derived from an EMBL/GenBank/DDBJ whole genome shotgun (WGS) entry which is preliminary data.</text>
</comment>